<name>A0A2S8BK40_9MYCO</name>
<proteinExistence type="predicted"/>
<evidence type="ECO:0000313" key="2">
    <source>
        <dbReference type="Proteomes" id="UP000238296"/>
    </source>
</evidence>
<sequence>MNTTLWSDTAMPCCASAATMPRAVTIDTPIMISGSNMVIGLR</sequence>
<comment type="caution">
    <text evidence="1">The sequence shown here is derived from an EMBL/GenBank/DDBJ whole genome shotgun (WGS) entry which is preliminary data.</text>
</comment>
<dbReference type="EMBL" id="PPEA01000408">
    <property type="protein sequence ID" value="PQM46999.1"/>
    <property type="molecule type" value="Genomic_DNA"/>
</dbReference>
<evidence type="ECO:0000313" key="1">
    <source>
        <dbReference type="EMBL" id="PQM46999.1"/>
    </source>
</evidence>
<organism evidence="1 2">
    <name type="scientific">Mycobacterium talmoniae</name>
    <dbReference type="NCBI Taxonomy" id="1858794"/>
    <lineage>
        <taxon>Bacteria</taxon>
        <taxon>Bacillati</taxon>
        <taxon>Actinomycetota</taxon>
        <taxon>Actinomycetes</taxon>
        <taxon>Mycobacteriales</taxon>
        <taxon>Mycobacteriaceae</taxon>
        <taxon>Mycobacterium</taxon>
    </lineage>
</organism>
<accession>A0A2S8BK40</accession>
<gene>
    <name evidence="1" type="ORF">C1Y40_02830</name>
</gene>
<dbReference type="Proteomes" id="UP000238296">
    <property type="component" value="Unassembled WGS sequence"/>
</dbReference>
<reference evidence="1 2" key="1">
    <citation type="journal article" date="2017" name="Int. J. Syst. Evol. Microbiol.">
        <title>Mycobacterium talmoniae sp. nov., a slowly growing mycobacterium isolated from human respiratory samples.</title>
        <authorList>
            <person name="Davidson R.M."/>
            <person name="DeGroote M.A."/>
            <person name="Marola J.L."/>
            <person name="Buss S."/>
            <person name="Jones V."/>
            <person name="McNeil M.R."/>
            <person name="Freifeld A.G."/>
            <person name="Elaine Epperson L."/>
            <person name="Hasan N.A."/>
            <person name="Jackson M."/>
            <person name="Iwen P.C."/>
            <person name="Salfinger M."/>
            <person name="Strong M."/>
        </authorList>
    </citation>
    <scope>NUCLEOTIDE SEQUENCE [LARGE SCALE GENOMIC DNA]</scope>
    <source>
        <strain evidence="1 2">ATCC BAA-2683</strain>
    </source>
</reference>
<dbReference type="AlphaFoldDB" id="A0A2S8BK40"/>
<protein>
    <submittedName>
        <fullName evidence="1">Uncharacterized protein</fullName>
    </submittedName>
</protein>